<dbReference type="GO" id="GO:0006015">
    <property type="term" value="P:5-phosphoribose 1-diphosphate biosynthetic process"/>
    <property type="evidence" value="ECO:0007669"/>
    <property type="project" value="UniProtKB-UniRule"/>
</dbReference>
<dbReference type="EC" id="2.7.6.1" evidence="10"/>
<proteinExistence type="inferred from homology"/>
<feature type="active site" evidence="10">
    <location>
        <position position="192"/>
    </location>
</feature>
<dbReference type="AlphaFoldDB" id="A0A2M7TP98"/>
<keyword evidence="6 10" id="KW-0418">Kinase</keyword>
<feature type="binding site" evidence="10">
    <location>
        <begin position="37"/>
        <end position="39"/>
    </location>
    <ligand>
        <name>ATP</name>
        <dbReference type="ChEBI" id="CHEBI:30616"/>
    </ligand>
</feature>
<dbReference type="EMBL" id="PFNO01000004">
    <property type="protein sequence ID" value="PIZ50273.1"/>
    <property type="molecule type" value="Genomic_DNA"/>
</dbReference>
<dbReference type="HAMAP" id="MF_00583_B">
    <property type="entry name" value="RibP_PPkinase_B"/>
    <property type="match status" value="1"/>
</dbReference>
<dbReference type="GO" id="GO:0016301">
    <property type="term" value="F:kinase activity"/>
    <property type="evidence" value="ECO:0007669"/>
    <property type="project" value="UniProtKB-KW"/>
</dbReference>
<evidence type="ECO:0000256" key="2">
    <source>
        <dbReference type="ARBA" id="ARBA00022679"/>
    </source>
</evidence>
<dbReference type="Pfam" id="PF14572">
    <property type="entry name" value="Pribosyl_synth"/>
    <property type="match status" value="1"/>
</dbReference>
<dbReference type="InterPro" id="IPR029099">
    <property type="entry name" value="Pribosyltran_N"/>
</dbReference>
<dbReference type="InterPro" id="IPR005946">
    <property type="entry name" value="Rib-P_diPkinase"/>
</dbReference>
<evidence type="ECO:0000259" key="11">
    <source>
        <dbReference type="Pfam" id="PF13793"/>
    </source>
</evidence>
<dbReference type="InterPro" id="IPR037515">
    <property type="entry name" value="Rib-P_diPkinase_bac"/>
</dbReference>
<evidence type="ECO:0000256" key="6">
    <source>
        <dbReference type="ARBA" id="ARBA00022777"/>
    </source>
</evidence>
<feature type="binding site" evidence="10">
    <location>
        <position position="169"/>
    </location>
    <ligand>
        <name>Mg(2+)</name>
        <dbReference type="ChEBI" id="CHEBI:18420"/>
    </ligand>
</feature>
<dbReference type="Pfam" id="PF13793">
    <property type="entry name" value="Pribosyltran_N"/>
    <property type="match status" value="1"/>
</dbReference>
<comment type="similarity">
    <text evidence="10">Belongs to the ribose-phosphate pyrophosphokinase family. Class I subfamily.</text>
</comment>
<organism evidence="12 13">
    <name type="scientific">Candidatus Woesebacteria bacterium CG_4_10_14_0_2_um_filter_39_14</name>
    <dbReference type="NCBI Taxonomy" id="1975054"/>
    <lineage>
        <taxon>Bacteria</taxon>
        <taxon>Candidatus Woeseibacteriota</taxon>
    </lineage>
</organism>
<evidence type="ECO:0000313" key="12">
    <source>
        <dbReference type="EMBL" id="PIZ50273.1"/>
    </source>
</evidence>
<keyword evidence="4 10" id="KW-0545">Nucleotide biosynthesis</keyword>
<keyword evidence="3 10" id="KW-0479">Metal-binding</keyword>
<dbReference type="PANTHER" id="PTHR10210">
    <property type="entry name" value="RIBOSE-PHOSPHATE DIPHOSPHOKINASE FAMILY MEMBER"/>
    <property type="match status" value="1"/>
</dbReference>
<protein>
    <recommendedName>
        <fullName evidence="10">Ribose-phosphate pyrophosphokinase</fullName>
        <shortName evidence="10">RPPK</shortName>
        <ecNumber evidence="10">2.7.6.1</ecNumber>
    </recommendedName>
    <alternativeName>
        <fullName evidence="10">5-phospho-D-ribosyl alpha-1-diphosphate synthase</fullName>
    </alternativeName>
    <alternativeName>
        <fullName evidence="10">Phosphoribosyl diphosphate synthase</fullName>
    </alternativeName>
    <alternativeName>
        <fullName evidence="10">Phosphoribosyl pyrophosphate synthase</fullName>
        <shortName evidence="10">P-Rib-PP synthase</shortName>
        <shortName evidence="10">PRPP synthase</shortName>
        <shortName evidence="10">PRPPase</shortName>
    </alternativeName>
</protein>
<dbReference type="SMART" id="SM01400">
    <property type="entry name" value="Pribosyltran_N"/>
    <property type="match status" value="1"/>
</dbReference>
<keyword evidence="7 10" id="KW-0067">ATP-binding</keyword>
<dbReference type="InterPro" id="IPR000836">
    <property type="entry name" value="PRTase_dom"/>
</dbReference>
<evidence type="ECO:0000256" key="4">
    <source>
        <dbReference type="ARBA" id="ARBA00022727"/>
    </source>
</evidence>
<comment type="subunit">
    <text evidence="10">Homohexamer.</text>
</comment>
<evidence type="ECO:0000256" key="3">
    <source>
        <dbReference type="ARBA" id="ARBA00022723"/>
    </source>
</evidence>
<dbReference type="CDD" id="cd06223">
    <property type="entry name" value="PRTases_typeI"/>
    <property type="match status" value="1"/>
</dbReference>
<evidence type="ECO:0000256" key="8">
    <source>
        <dbReference type="ARBA" id="ARBA00022842"/>
    </source>
</evidence>
<dbReference type="PANTHER" id="PTHR10210:SF41">
    <property type="entry name" value="RIBOSE-PHOSPHATE PYROPHOSPHOKINASE 1, CHLOROPLASTIC"/>
    <property type="match status" value="1"/>
</dbReference>
<dbReference type="NCBIfam" id="NF002320">
    <property type="entry name" value="PRK01259.1"/>
    <property type="match status" value="1"/>
</dbReference>
<evidence type="ECO:0000256" key="9">
    <source>
        <dbReference type="ARBA" id="ARBA00049535"/>
    </source>
</evidence>
<feature type="binding site" evidence="10">
    <location>
        <begin position="96"/>
        <end position="97"/>
    </location>
    <ligand>
        <name>ATP</name>
        <dbReference type="ChEBI" id="CHEBI:30616"/>
    </ligand>
</feature>
<dbReference type="InterPro" id="IPR029057">
    <property type="entry name" value="PRTase-like"/>
</dbReference>
<evidence type="ECO:0000256" key="7">
    <source>
        <dbReference type="ARBA" id="ARBA00022840"/>
    </source>
</evidence>
<keyword evidence="2 10" id="KW-0808">Transferase</keyword>
<comment type="catalytic activity">
    <reaction evidence="9 10">
        <text>D-ribose 5-phosphate + ATP = 5-phospho-alpha-D-ribose 1-diphosphate + AMP + H(+)</text>
        <dbReference type="Rhea" id="RHEA:15609"/>
        <dbReference type="ChEBI" id="CHEBI:15378"/>
        <dbReference type="ChEBI" id="CHEBI:30616"/>
        <dbReference type="ChEBI" id="CHEBI:58017"/>
        <dbReference type="ChEBI" id="CHEBI:78346"/>
        <dbReference type="ChEBI" id="CHEBI:456215"/>
        <dbReference type="EC" id="2.7.6.1"/>
    </reaction>
</comment>
<comment type="pathway">
    <text evidence="10">Metabolic intermediate biosynthesis; 5-phospho-alpha-D-ribose 1-diphosphate biosynthesis; 5-phospho-alpha-D-ribose 1-diphosphate from D-ribose 5-phosphate (route I): step 1/1.</text>
</comment>
<dbReference type="GO" id="GO:0005524">
    <property type="term" value="F:ATP binding"/>
    <property type="evidence" value="ECO:0007669"/>
    <property type="project" value="UniProtKB-KW"/>
</dbReference>
<dbReference type="GO" id="GO:0004749">
    <property type="term" value="F:ribose phosphate diphosphokinase activity"/>
    <property type="evidence" value="ECO:0007669"/>
    <property type="project" value="UniProtKB-UniRule"/>
</dbReference>
<comment type="subcellular location">
    <subcellularLocation>
        <location evidence="10">Cytoplasm</location>
    </subcellularLocation>
</comment>
<keyword evidence="8 10" id="KW-0460">Magnesium</keyword>
<feature type="binding site" evidence="10">
    <location>
        <position position="130"/>
    </location>
    <ligand>
        <name>Mg(2+)</name>
        <dbReference type="ChEBI" id="CHEBI:18420"/>
    </ligand>
</feature>
<evidence type="ECO:0000256" key="5">
    <source>
        <dbReference type="ARBA" id="ARBA00022741"/>
    </source>
</evidence>
<keyword evidence="5 10" id="KW-0547">Nucleotide-binding</keyword>
<feature type="domain" description="Ribose-phosphate pyrophosphokinase N-terminal" evidence="11">
    <location>
        <begin position="4"/>
        <end position="120"/>
    </location>
</feature>
<dbReference type="GO" id="GO:0000287">
    <property type="term" value="F:magnesium ion binding"/>
    <property type="evidence" value="ECO:0007669"/>
    <property type="project" value="UniProtKB-UniRule"/>
</dbReference>
<dbReference type="SUPFAM" id="SSF53271">
    <property type="entry name" value="PRTase-like"/>
    <property type="match status" value="1"/>
</dbReference>
<evidence type="ECO:0000256" key="1">
    <source>
        <dbReference type="ARBA" id="ARBA00022490"/>
    </source>
</evidence>
<feature type="binding site" evidence="10">
    <location>
        <begin position="222"/>
        <end position="226"/>
    </location>
    <ligand>
        <name>D-ribose 5-phosphate</name>
        <dbReference type="ChEBI" id="CHEBI:78346"/>
    </ligand>
</feature>
<sequence length="319" mass="35225">MEKIKVISGRSHPALARKITQLLKVPLIPTETKAFADGEIYVRIKENVRGDDIFVIQTLSSPVNEHLMELLIMIDALRRASAAKINVVCPYLGYSRQDRKAASREPITAKLIANLITKAGASRILTIDLHADQIQGFYDIPVDHFVGYPRFADYLLSKKYKNMVVVSPDIGGVKRGRKMAGLMKVPLAVIDKRRANHNQSEVLKIIGEIEGKTAIIVDDMIDTGGTITQAAHILKQKGASKIIICATHGLFSGDACQKLKDCPASQILLLDTIPLPKEKKIDKIKVISLVPLLAKVIKRIHQGKSLGALFTWEEKEVSL</sequence>
<dbReference type="GO" id="GO:0002189">
    <property type="term" value="C:ribose phosphate diphosphokinase complex"/>
    <property type="evidence" value="ECO:0007669"/>
    <property type="project" value="TreeGrafter"/>
</dbReference>
<comment type="function">
    <text evidence="10">Involved in the biosynthesis of the central metabolite phospho-alpha-D-ribosyl-1-pyrophosphate (PRPP) via the transfer of pyrophosphoryl group from ATP to 1-hydroxyl of ribose-5-phosphate (Rib-5-P).</text>
</comment>
<dbReference type="UniPathway" id="UPA00087">
    <property type="reaction ID" value="UER00172"/>
</dbReference>
<gene>
    <name evidence="10" type="primary">prs</name>
    <name evidence="12" type="ORF">COY29_00120</name>
</gene>
<reference evidence="13" key="1">
    <citation type="submission" date="2017-09" db="EMBL/GenBank/DDBJ databases">
        <title>Depth-based differentiation of microbial function through sediment-hosted aquifers and enrichment of novel symbionts in the deep terrestrial subsurface.</title>
        <authorList>
            <person name="Probst A.J."/>
            <person name="Ladd B."/>
            <person name="Jarett J.K."/>
            <person name="Geller-Mcgrath D.E."/>
            <person name="Sieber C.M.K."/>
            <person name="Emerson J.B."/>
            <person name="Anantharaman K."/>
            <person name="Thomas B.C."/>
            <person name="Malmstrom R."/>
            <person name="Stieglmeier M."/>
            <person name="Klingl A."/>
            <person name="Woyke T."/>
            <person name="Ryan C.M."/>
            <person name="Banfield J.F."/>
        </authorList>
    </citation>
    <scope>NUCLEOTIDE SEQUENCE [LARGE SCALE GENOMIC DNA]</scope>
</reference>
<dbReference type="GO" id="GO:0006164">
    <property type="term" value="P:purine nucleotide biosynthetic process"/>
    <property type="evidence" value="ECO:0007669"/>
    <property type="project" value="TreeGrafter"/>
</dbReference>
<evidence type="ECO:0000256" key="10">
    <source>
        <dbReference type="HAMAP-Rule" id="MF_00583"/>
    </source>
</evidence>
<evidence type="ECO:0000313" key="13">
    <source>
        <dbReference type="Proteomes" id="UP000229753"/>
    </source>
</evidence>
<dbReference type="Proteomes" id="UP000229753">
    <property type="component" value="Unassembled WGS sequence"/>
</dbReference>
<accession>A0A2M7TP98</accession>
<dbReference type="FunFam" id="3.40.50.2020:FF:000002">
    <property type="entry name" value="Ribose-phosphate pyrophosphokinase"/>
    <property type="match status" value="1"/>
</dbReference>
<feature type="binding site" evidence="10">
    <location>
        <position position="194"/>
    </location>
    <ligand>
        <name>D-ribose 5-phosphate</name>
        <dbReference type="ChEBI" id="CHEBI:78346"/>
    </ligand>
</feature>
<comment type="cofactor">
    <cofactor evidence="10">
        <name>Mg(2+)</name>
        <dbReference type="ChEBI" id="CHEBI:18420"/>
    </cofactor>
    <text evidence="10">Binds 2 Mg(2+) ions per subunit.</text>
</comment>
<name>A0A2M7TP98_9BACT</name>
<comment type="caution">
    <text evidence="12">The sequence shown here is derived from an EMBL/GenBank/DDBJ whole genome shotgun (WGS) entry which is preliminary data.</text>
</comment>
<feature type="binding site" evidence="10">
    <location>
        <position position="218"/>
    </location>
    <ligand>
        <name>D-ribose 5-phosphate</name>
        <dbReference type="ChEBI" id="CHEBI:78346"/>
    </ligand>
</feature>
<dbReference type="NCBIfam" id="TIGR01251">
    <property type="entry name" value="ribP_PPkin"/>
    <property type="match status" value="1"/>
</dbReference>
<dbReference type="Gene3D" id="3.40.50.2020">
    <property type="match status" value="2"/>
</dbReference>
<dbReference type="GO" id="GO:0005737">
    <property type="term" value="C:cytoplasm"/>
    <property type="evidence" value="ECO:0007669"/>
    <property type="project" value="UniProtKB-SubCell"/>
</dbReference>
<dbReference type="FunFam" id="3.40.50.2020:FF:000007">
    <property type="entry name" value="Ribose-phosphate pyrophosphokinase"/>
    <property type="match status" value="1"/>
</dbReference>
<keyword evidence="1 10" id="KW-0963">Cytoplasm</keyword>